<keyword evidence="7" id="KW-0479">Metal-binding</keyword>
<dbReference type="RefSeq" id="WP_195173044.1">
    <property type="nucleotide sequence ID" value="NZ_CP062983.1"/>
</dbReference>
<keyword evidence="5" id="KW-0349">Heme</keyword>
<evidence type="ECO:0000256" key="1">
    <source>
        <dbReference type="ARBA" id="ARBA00004651"/>
    </source>
</evidence>
<dbReference type="GO" id="GO:0005506">
    <property type="term" value="F:iron ion binding"/>
    <property type="evidence" value="ECO:0007669"/>
    <property type="project" value="InterPro"/>
</dbReference>
<name>A0A7S8EDK8_9CHLR</name>
<evidence type="ECO:0000259" key="13">
    <source>
        <dbReference type="Pfam" id="PF01292"/>
    </source>
</evidence>
<feature type="transmembrane region" description="Helical" evidence="12">
    <location>
        <begin position="235"/>
        <end position="255"/>
    </location>
</feature>
<evidence type="ECO:0000256" key="7">
    <source>
        <dbReference type="ARBA" id="ARBA00022723"/>
    </source>
</evidence>
<feature type="transmembrane region" description="Helical" evidence="12">
    <location>
        <begin position="167"/>
        <end position="185"/>
    </location>
</feature>
<evidence type="ECO:0000313" key="15">
    <source>
        <dbReference type="EMBL" id="QPC84981.1"/>
    </source>
</evidence>
<keyword evidence="11 12" id="KW-0472">Membrane</keyword>
<dbReference type="Proteomes" id="UP000594468">
    <property type="component" value="Chromosome"/>
</dbReference>
<dbReference type="Pfam" id="PF07635">
    <property type="entry name" value="PSCyt1"/>
    <property type="match status" value="1"/>
</dbReference>
<feature type="transmembrane region" description="Helical" evidence="12">
    <location>
        <begin position="58"/>
        <end position="83"/>
    </location>
</feature>
<dbReference type="InterPro" id="IPR000516">
    <property type="entry name" value="Ni-dep_Hydgase_cyt-B"/>
</dbReference>
<dbReference type="Gene3D" id="1.20.950.20">
    <property type="entry name" value="Transmembrane di-heme cytochromes, Chain C"/>
    <property type="match status" value="1"/>
</dbReference>
<evidence type="ECO:0000256" key="9">
    <source>
        <dbReference type="ARBA" id="ARBA00022989"/>
    </source>
</evidence>
<feature type="domain" description="Cytochrome b561 bacterial/Ni-hydrogenase" evidence="13">
    <location>
        <begin position="9"/>
        <end position="199"/>
    </location>
</feature>
<organism evidence="15 16">
    <name type="scientific">Phototrophicus methaneseepsis</name>
    <dbReference type="NCBI Taxonomy" id="2710758"/>
    <lineage>
        <taxon>Bacteria</taxon>
        <taxon>Bacillati</taxon>
        <taxon>Chloroflexota</taxon>
        <taxon>Candidatus Thermofontia</taxon>
        <taxon>Phototrophicales</taxon>
        <taxon>Phototrophicaceae</taxon>
        <taxon>Phototrophicus</taxon>
    </lineage>
</organism>
<keyword evidence="3" id="KW-0813">Transport</keyword>
<keyword evidence="6 12" id="KW-0812">Transmembrane</keyword>
<keyword evidence="8" id="KW-0249">Electron transport</keyword>
<gene>
    <name evidence="15" type="ORF">G4Y79_11605</name>
</gene>
<comment type="similarity">
    <text evidence="2">Belongs to the HupC/HyaC/HydC family.</text>
</comment>
<accession>A0A7S8EDK8</accession>
<keyword evidence="16" id="KW-1185">Reference proteome</keyword>
<proteinExistence type="inferred from homology"/>
<keyword evidence="9 12" id="KW-1133">Transmembrane helix</keyword>
<comment type="subcellular location">
    <subcellularLocation>
        <location evidence="1">Cell membrane</location>
        <topology evidence="1">Multi-pass membrane protein</topology>
    </subcellularLocation>
</comment>
<dbReference type="GO" id="GO:0005886">
    <property type="term" value="C:plasma membrane"/>
    <property type="evidence" value="ECO:0007669"/>
    <property type="project" value="UniProtKB-SubCell"/>
</dbReference>
<sequence>MESRRSYLRFPLAYRIEHWIIVLTFTTLAITGLIQKFAITDIAVWIVGLLGGIETVRIIHRIAAVVLILESIYHVGLVGYNFFVRRYKMSFLPTLKDATNAIQAIQYNLRLRNDRPQQGRYTFDEKFEYFGIVWGTLVMIVTGFILWNPIAATSILPGEFVPAAKVFHSGEALLAVLAILVWHMYHVHIRKFNKSMFTGQLSEEEMEEEHPLELAELKQAAPEAPSVETARKRRIYLMVYVPITLVSLAIVYVFVTFEQTAIDTVAPLESVEVYSPLEDAELQPVSFNSPMTSWEDGIGEFFDVRCSFCHGKSTAISDLDLTTYDSALLGGSSVPAIVPNDPENSGIIIQNKDRDHFVALTDEEFEKLTAWVEAGAPQN</sequence>
<evidence type="ECO:0000256" key="11">
    <source>
        <dbReference type="ARBA" id="ARBA00023136"/>
    </source>
</evidence>
<evidence type="ECO:0000256" key="6">
    <source>
        <dbReference type="ARBA" id="ARBA00022692"/>
    </source>
</evidence>
<dbReference type="InterPro" id="IPR011429">
    <property type="entry name" value="Cyt_c_Planctomycete-type"/>
</dbReference>
<evidence type="ECO:0000313" key="16">
    <source>
        <dbReference type="Proteomes" id="UP000594468"/>
    </source>
</evidence>
<evidence type="ECO:0000256" key="3">
    <source>
        <dbReference type="ARBA" id="ARBA00022448"/>
    </source>
</evidence>
<evidence type="ECO:0000256" key="4">
    <source>
        <dbReference type="ARBA" id="ARBA00022475"/>
    </source>
</evidence>
<dbReference type="GO" id="GO:0009055">
    <property type="term" value="F:electron transfer activity"/>
    <property type="evidence" value="ECO:0007669"/>
    <property type="project" value="InterPro"/>
</dbReference>
<dbReference type="InterPro" id="IPR016174">
    <property type="entry name" value="Di-haem_cyt_TM"/>
</dbReference>
<evidence type="ECO:0000256" key="8">
    <source>
        <dbReference type="ARBA" id="ARBA00022982"/>
    </source>
</evidence>
<keyword evidence="10" id="KW-0408">Iron</keyword>
<dbReference type="AlphaFoldDB" id="A0A7S8EDK8"/>
<feature type="transmembrane region" description="Helical" evidence="12">
    <location>
        <begin position="127"/>
        <end position="147"/>
    </location>
</feature>
<evidence type="ECO:0000259" key="14">
    <source>
        <dbReference type="Pfam" id="PF07635"/>
    </source>
</evidence>
<evidence type="ECO:0000256" key="10">
    <source>
        <dbReference type="ARBA" id="ARBA00023004"/>
    </source>
</evidence>
<feature type="transmembrane region" description="Helical" evidence="12">
    <location>
        <begin position="20"/>
        <end position="46"/>
    </location>
</feature>
<dbReference type="InterPro" id="IPR051542">
    <property type="entry name" value="Hydrogenase_cytochrome"/>
</dbReference>
<feature type="domain" description="Cytochrome C Planctomycete-type" evidence="14">
    <location>
        <begin position="306"/>
        <end position="348"/>
    </location>
</feature>
<evidence type="ECO:0000256" key="2">
    <source>
        <dbReference type="ARBA" id="ARBA00008622"/>
    </source>
</evidence>
<dbReference type="InterPro" id="IPR011577">
    <property type="entry name" value="Cyt_b561_bac/Ni-Hgenase"/>
</dbReference>
<evidence type="ECO:0000256" key="5">
    <source>
        <dbReference type="ARBA" id="ARBA00022617"/>
    </source>
</evidence>
<dbReference type="PANTHER" id="PTHR30485:SF0">
    <property type="entry name" value="NI_FE-HYDROGENASE 1 B-TYPE CYTOCHROME SUBUNIT-RELATED"/>
    <property type="match status" value="1"/>
</dbReference>
<dbReference type="EMBL" id="CP062983">
    <property type="protein sequence ID" value="QPC84981.1"/>
    <property type="molecule type" value="Genomic_DNA"/>
</dbReference>
<dbReference type="GO" id="GO:0020037">
    <property type="term" value="F:heme binding"/>
    <property type="evidence" value="ECO:0007669"/>
    <property type="project" value="TreeGrafter"/>
</dbReference>
<dbReference type="PRINTS" id="PR00161">
    <property type="entry name" value="NIHGNASECYTB"/>
</dbReference>
<dbReference type="Pfam" id="PF01292">
    <property type="entry name" value="Ni_hydr_CYTB"/>
    <property type="match status" value="1"/>
</dbReference>
<reference evidence="15 16" key="1">
    <citation type="submission" date="2020-02" db="EMBL/GenBank/DDBJ databases">
        <authorList>
            <person name="Zheng R.K."/>
            <person name="Sun C.M."/>
        </authorList>
    </citation>
    <scope>NUCLEOTIDE SEQUENCE [LARGE SCALE GENOMIC DNA]</scope>
    <source>
        <strain evidence="16">rifampicinis</strain>
    </source>
</reference>
<dbReference type="PANTHER" id="PTHR30485">
    <property type="entry name" value="NI/FE-HYDROGENASE 1 B-TYPE CYTOCHROME SUBUNIT"/>
    <property type="match status" value="1"/>
</dbReference>
<protein>
    <submittedName>
        <fullName evidence="15">Cytochrome b/b6 domain-containing protein</fullName>
    </submittedName>
</protein>
<evidence type="ECO:0000256" key="12">
    <source>
        <dbReference type="SAM" id="Phobius"/>
    </source>
</evidence>
<dbReference type="SUPFAM" id="SSF81342">
    <property type="entry name" value="Transmembrane di-heme cytochromes"/>
    <property type="match status" value="1"/>
</dbReference>
<keyword evidence="4" id="KW-1003">Cell membrane</keyword>
<dbReference type="GO" id="GO:0022904">
    <property type="term" value="P:respiratory electron transport chain"/>
    <property type="evidence" value="ECO:0007669"/>
    <property type="project" value="InterPro"/>
</dbReference>
<dbReference type="KEGG" id="pmet:G4Y79_11605"/>